<evidence type="ECO:0000256" key="7">
    <source>
        <dbReference type="ARBA" id="ARBA00023235"/>
    </source>
</evidence>
<dbReference type="AlphaFoldDB" id="A0A345ULF3"/>
<evidence type="ECO:0000256" key="9">
    <source>
        <dbReference type="ARBA" id="ARBA00034808"/>
    </source>
</evidence>
<feature type="region of interest" description="Disordered" evidence="13">
    <location>
        <begin position="694"/>
        <end position="724"/>
    </location>
</feature>
<dbReference type="PROSITE" id="PS51217">
    <property type="entry name" value="UVRD_HELICASE_CTER"/>
    <property type="match status" value="1"/>
</dbReference>
<dbReference type="SUPFAM" id="SSF52540">
    <property type="entry name" value="P-loop containing nucleoside triphosphate hydrolases"/>
    <property type="match status" value="1"/>
</dbReference>
<feature type="binding site" evidence="12">
    <location>
        <begin position="46"/>
        <end position="53"/>
    </location>
    <ligand>
        <name>ATP</name>
        <dbReference type="ChEBI" id="CHEBI:30616"/>
    </ligand>
</feature>
<dbReference type="GO" id="GO:0003677">
    <property type="term" value="F:DNA binding"/>
    <property type="evidence" value="ECO:0007669"/>
    <property type="project" value="UniProtKB-KW"/>
</dbReference>
<dbReference type="KEGG" id="cprv:CYPRO_2055"/>
<evidence type="ECO:0000313" key="16">
    <source>
        <dbReference type="EMBL" id="AXJ01305.1"/>
    </source>
</evidence>
<keyword evidence="17" id="KW-1185">Reference proteome</keyword>
<dbReference type="GO" id="GO:0016887">
    <property type="term" value="F:ATP hydrolysis activity"/>
    <property type="evidence" value="ECO:0007669"/>
    <property type="project" value="RHEA"/>
</dbReference>
<dbReference type="GO" id="GO:0005829">
    <property type="term" value="C:cytosol"/>
    <property type="evidence" value="ECO:0007669"/>
    <property type="project" value="TreeGrafter"/>
</dbReference>
<dbReference type="InterPro" id="IPR013986">
    <property type="entry name" value="DExx_box_DNA_helicase_dom_sf"/>
</dbReference>
<evidence type="ECO:0000259" key="14">
    <source>
        <dbReference type="PROSITE" id="PS51198"/>
    </source>
</evidence>
<keyword evidence="2 12" id="KW-0547">Nucleotide-binding</keyword>
<dbReference type="RefSeq" id="WP_114984508.1">
    <property type="nucleotide sequence ID" value="NZ_CP027806.1"/>
</dbReference>
<evidence type="ECO:0000256" key="3">
    <source>
        <dbReference type="ARBA" id="ARBA00022801"/>
    </source>
</evidence>
<dbReference type="Pfam" id="PF21196">
    <property type="entry name" value="PcrA_UvrD_tudor"/>
    <property type="match status" value="1"/>
</dbReference>
<dbReference type="Pfam" id="PF13361">
    <property type="entry name" value="UvrD_C"/>
    <property type="match status" value="1"/>
</dbReference>
<dbReference type="EC" id="5.6.2.4" evidence="9"/>
<evidence type="ECO:0000256" key="11">
    <source>
        <dbReference type="ARBA" id="ARBA00048988"/>
    </source>
</evidence>
<dbReference type="CDD" id="cd17932">
    <property type="entry name" value="DEXQc_UvrD"/>
    <property type="match status" value="1"/>
</dbReference>
<feature type="domain" description="UvrD-like helicase C-terminal" evidence="15">
    <location>
        <begin position="306"/>
        <end position="582"/>
    </location>
</feature>
<dbReference type="PANTHER" id="PTHR11070">
    <property type="entry name" value="UVRD / RECB / PCRA DNA HELICASE FAMILY MEMBER"/>
    <property type="match status" value="1"/>
</dbReference>
<dbReference type="Gene3D" id="1.10.486.10">
    <property type="entry name" value="PCRA, domain 4"/>
    <property type="match status" value="1"/>
</dbReference>
<comment type="catalytic activity">
    <reaction evidence="8">
        <text>Couples ATP hydrolysis with the unwinding of duplex DNA by translocating in the 3'-5' direction.</text>
        <dbReference type="EC" id="5.6.2.4"/>
    </reaction>
</comment>
<evidence type="ECO:0000256" key="4">
    <source>
        <dbReference type="ARBA" id="ARBA00022806"/>
    </source>
</evidence>
<keyword evidence="7" id="KW-0413">Isomerase</keyword>
<comment type="similarity">
    <text evidence="1">Belongs to the helicase family. UvrD subfamily.</text>
</comment>
<dbReference type="FunFam" id="1.10.10.160:FF:000001">
    <property type="entry name" value="ATP-dependent DNA helicase"/>
    <property type="match status" value="1"/>
</dbReference>
<dbReference type="OrthoDB" id="9810135at2"/>
<proteinExistence type="inferred from homology"/>
<dbReference type="Gene3D" id="3.40.50.300">
    <property type="entry name" value="P-loop containing nucleotide triphosphate hydrolases"/>
    <property type="match status" value="2"/>
</dbReference>
<keyword evidence="5 12" id="KW-0067">ATP-binding</keyword>
<keyword evidence="3 12" id="KW-0378">Hydrolase</keyword>
<dbReference type="GO" id="GO:0043138">
    <property type="term" value="F:3'-5' DNA helicase activity"/>
    <property type="evidence" value="ECO:0007669"/>
    <property type="project" value="UniProtKB-EC"/>
</dbReference>
<dbReference type="Proteomes" id="UP000254808">
    <property type="component" value="Chromosome"/>
</dbReference>
<evidence type="ECO:0000256" key="13">
    <source>
        <dbReference type="SAM" id="MobiDB-lite"/>
    </source>
</evidence>
<dbReference type="PROSITE" id="PS51198">
    <property type="entry name" value="UVRD_HELICASE_ATP_BIND"/>
    <property type="match status" value="1"/>
</dbReference>
<gene>
    <name evidence="16" type="ORF">CYPRO_2055</name>
</gene>
<evidence type="ECO:0000256" key="6">
    <source>
        <dbReference type="ARBA" id="ARBA00023125"/>
    </source>
</evidence>
<accession>A0A345ULF3</accession>
<dbReference type="CDD" id="cd18807">
    <property type="entry name" value="SF1_C_UvrD"/>
    <property type="match status" value="1"/>
</dbReference>
<dbReference type="EMBL" id="CP027806">
    <property type="protein sequence ID" value="AXJ01305.1"/>
    <property type="molecule type" value="Genomic_DNA"/>
</dbReference>
<evidence type="ECO:0000313" key="17">
    <source>
        <dbReference type="Proteomes" id="UP000254808"/>
    </source>
</evidence>
<dbReference type="GO" id="GO:0009314">
    <property type="term" value="P:response to radiation"/>
    <property type="evidence" value="ECO:0007669"/>
    <property type="project" value="UniProtKB-ARBA"/>
</dbReference>
<dbReference type="InterPro" id="IPR014017">
    <property type="entry name" value="DNA_helicase_UvrD-like_C"/>
</dbReference>
<dbReference type="GO" id="GO:0005524">
    <property type="term" value="F:ATP binding"/>
    <property type="evidence" value="ECO:0007669"/>
    <property type="project" value="UniProtKB-UniRule"/>
</dbReference>
<keyword evidence="6" id="KW-0238">DNA-binding</keyword>
<sequence>MRTFKLEADPSESTSSQTQAQALLKGLNENQGRAVSYGDGPLLIIAGAGSGKTRVLTYRIAYLLAQKKANPWNILALTFTNKAAAEMRERIQKLIGPPASKLWMGTFHSIFSRILRIEAEKLGFTSSFSIYDSDDSERSVKAIIKEMGLDPREVKPRDIRFRISGAKNQLVSPHEFQEKFVRSSMDDIAGQVFPIYQTRLRQSNAMDFDDLLTLPSELFEQHPEVLEKYQDYFRYLLIDEYQDTNHAQYKVAKMLAAKYENITVVGDDAQSIYSFRGADISNILNFKSDYPNAAQIPLEQNYRSTQAILKCADSIIKQNKHQLDKTLWTQNDKGDPVTLLESFDEYDEANRVAGKLHELKLKRGYTNNDCAILYRTNYQSRVYEDVLRRKGINYQLVGGISFYQRKEIKDVIAYLRLLVNPNDEEALLRVINEPSRGIGDKSLQNLVQFARKQQVTIWDAFEQADQVVSHGPARRSMKAFKAVIDECRDLMTDDETSLVDVTRKLLESTGYVKQFVEENTHESLTRRENVMELINAIAQHEEARPDADLSTFLQEISLYSDTDSYDENQPAVTLMTVHAAKGLEFPVVFVVGLEEELFPIGGRNGEEADFEEERRLFYVAITRAEKDLFFSFAKQRTRFGESKRMARSRFLDEVDPAVVRTETGATIRQKDGFGSSFSSGGYNVEYDRRLAPQNRYQQKTASPAAAPSGGRTRPKPQAPKASYDGVTYDIQSPDDLAVGVSVFHDNFGKGKIMGREGSGPNMKLTVFFQGHGQKKLLVRLAKLKIIR</sequence>
<comment type="catalytic activity">
    <reaction evidence="11">
        <text>ATP + H2O = ADP + phosphate + H(+)</text>
        <dbReference type="Rhea" id="RHEA:13065"/>
        <dbReference type="ChEBI" id="CHEBI:15377"/>
        <dbReference type="ChEBI" id="CHEBI:15378"/>
        <dbReference type="ChEBI" id="CHEBI:30616"/>
        <dbReference type="ChEBI" id="CHEBI:43474"/>
        <dbReference type="ChEBI" id="CHEBI:456216"/>
        <dbReference type="EC" id="5.6.2.4"/>
    </reaction>
</comment>
<dbReference type="FunFam" id="1.10.486.10:FF:000003">
    <property type="entry name" value="ATP-dependent DNA helicase"/>
    <property type="match status" value="1"/>
</dbReference>
<name>A0A345ULF3_9BACT</name>
<evidence type="ECO:0000256" key="5">
    <source>
        <dbReference type="ARBA" id="ARBA00022840"/>
    </source>
</evidence>
<evidence type="ECO:0000256" key="2">
    <source>
        <dbReference type="ARBA" id="ARBA00022741"/>
    </source>
</evidence>
<organism evidence="16 17">
    <name type="scientific">Cyclonatronum proteinivorum</name>
    <dbReference type="NCBI Taxonomy" id="1457365"/>
    <lineage>
        <taxon>Bacteria</taxon>
        <taxon>Pseudomonadati</taxon>
        <taxon>Balneolota</taxon>
        <taxon>Balneolia</taxon>
        <taxon>Balneolales</taxon>
        <taxon>Cyclonatronaceae</taxon>
        <taxon>Cyclonatronum</taxon>
    </lineage>
</organism>
<evidence type="ECO:0000256" key="10">
    <source>
        <dbReference type="ARBA" id="ARBA00034923"/>
    </source>
</evidence>
<evidence type="ECO:0000256" key="1">
    <source>
        <dbReference type="ARBA" id="ARBA00009922"/>
    </source>
</evidence>
<keyword evidence="4 12" id="KW-0347">Helicase</keyword>
<dbReference type="Gene3D" id="1.10.10.160">
    <property type="match status" value="1"/>
</dbReference>
<feature type="domain" description="UvrD-like helicase ATP-binding" evidence="14">
    <location>
        <begin position="25"/>
        <end position="305"/>
    </location>
</feature>
<dbReference type="PANTHER" id="PTHR11070:SF2">
    <property type="entry name" value="ATP-DEPENDENT DNA HELICASE SRS2"/>
    <property type="match status" value="1"/>
</dbReference>
<reference evidence="16 17" key="1">
    <citation type="submission" date="2018-03" db="EMBL/GenBank/DDBJ databases">
        <title>Phenotypic and genomic properties of Cyclonatronum proteinivorum gen. nov., sp. nov., a haloalkaliphilic bacteroidete from soda lakes possessing Na+-translocating rhodopsin.</title>
        <authorList>
            <person name="Toshchakov S.V."/>
            <person name="Korzhenkov A."/>
            <person name="Samarov N.I."/>
            <person name="Kublanov I.V."/>
            <person name="Muntyan M.S."/>
            <person name="Sorokin D.Y."/>
        </authorList>
    </citation>
    <scope>NUCLEOTIDE SEQUENCE [LARGE SCALE GENOMIC DNA]</scope>
    <source>
        <strain evidence="16 17">Omega</strain>
    </source>
</reference>
<evidence type="ECO:0000256" key="8">
    <source>
        <dbReference type="ARBA" id="ARBA00034617"/>
    </source>
</evidence>
<dbReference type="Pfam" id="PF00580">
    <property type="entry name" value="UvrD-helicase"/>
    <property type="match status" value="1"/>
</dbReference>
<dbReference type="InterPro" id="IPR000212">
    <property type="entry name" value="DNA_helicase_UvrD/REP"/>
</dbReference>
<dbReference type="InterPro" id="IPR014016">
    <property type="entry name" value="UvrD-like_ATP-bd"/>
</dbReference>
<protein>
    <recommendedName>
        <fullName evidence="9">DNA 3'-5' helicase</fullName>
        <ecNumber evidence="9">5.6.2.4</ecNumber>
    </recommendedName>
    <alternativeName>
        <fullName evidence="10">DNA 3'-5' helicase II</fullName>
    </alternativeName>
</protein>
<evidence type="ECO:0000256" key="12">
    <source>
        <dbReference type="PROSITE-ProRule" id="PRU00560"/>
    </source>
</evidence>
<dbReference type="InterPro" id="IPR027417">
    <property type="entry name" value="P-loop_NTPase"/>
</dbReference>
<dbReference type="GO" id="GO:0033202">
    <property type="term" value="C:DNA helicase complex"/>
    <property type="evidence" value="ECO:0007669"/>
    <property type="project" value="TreeGrafter"/>
</dbReference>
<dbReference type="GO" id="GO:0000725">
    <property type="term" value="P:recombinational repair"/>
    <property type="evidence" value="ECO:0007669"/>
    <property type="project" value="TreeGrafter"/>
</dbReference>
<evidence type="ECO:0000259" key="15">
    <source>
        <dbReference type="PROSITE" id="PS51217"/>
    </source>
</evidence>